<name>A0A834W0J3_9FABA</name>
<evidence type="ECO:0000313" key="7">
    <source>
        <dbReference type="Proteomes" id="UP000634136"/>
    </source>
</evidence>
<evidence type="ECO:0000256" key="1">
    <source>
        <dbReference type="ARBA" id="ARBA00009374"/>
    </source>
</evidence>
<keyword evidence="3" id="KW-0862">Zinc</keyword>
<dbReference type="PANTHER" id="PTHR46443:SF3">
    <property type="entry name" value="PROTEIN MARD1"/>
    <property type="match status" value="1"/>
</dbReference>
<dbReference type="InterPro" id="IPR007650">
    <property type="entry name" value="Zf-FLZ_dom"/>
</dbReference>
<reference evidence="6" key="1">
    <citation type="submission" date="2020-09" db="EMBL/GenBank/DDBJ databases">
        <title>Genome-Enabled Discovery of Anthraquinone Biosynthesis in Senna tora.</title>
        <authorList>
            <person name="Kang S.-H."/>
            <person name="Pandey R.P."/>
            <person name="Lee C.-M."/>
            <person name="Sim J.-S."/>
            <person name="Jeong J.-T."/>
            <person name="Choi B.-S."/>
            <person name="Jung M."/>
            <person name="Ginzburg D."/>
            <person name="Zhao K."/>
            <person name="Won S.Y."/>
            <person name="Oh T.-J."/>
            <person name="Yu Y."/>
            <person name="Kim N.-H."/>
            <person name="Lee O.R."/>
            <person name="Lee T.-H."/>
            <person name="Bashyal P."/>
            <person name="Kim T.-S."/>
            <person name="Lee W.-H."/>
            <person name="Kawkins C."/>
            <person name="Kim C.-K."/>
            <person name="Kim J.S."/>
            <person name="Ahn B.O."/>
            <person name="Rhee S.Y."/>
            <person name="Sohng J.K."/>
        </authorList>
    </citation>
    <scope>NUCLEOTIDE SEQUENCE</scope>
    <source>
        <tissue evidence="6">Leaf</tissue>
    </source>
</reference>
<evidence type="ECO:0000256" key="2">
    <source>
        <dbReference type="ARBA" id="ARBA00022723"/>
    </source>
</evidence>
<accession>A0A834W0J3</accession>
<protein>
    <submittedName>
        <fullName evidence="6">Protein MARD1</fullName>
    </submittedName>
</protein>
<feature type="domain" description="FLZ-type" evidence="5">
    <location>
        <begin position="186"/>
        <end position="230"/>
    </location>
</feature>
<dbReference type="Pfam" id="PF04570">
    <property type="entry name" value="zf-FLZ"/>
    <property type="match status" value="1"/>
</dbReference>
<dbReference type="EMBL" id="JAAIUW010000013">
    <property type="protein sequence ID" value="KAF7804742.1"/>
    <property type="molecule type" value="Genomic_DNA"/>
</dbReference>
<gene>
    <name evidence="6" type="ORF">G2W53_043853</name>
</gene>
<feature type="zinc finger region" description="FLZ-type" evidence="4">
    <location>
        <begin position="186"/>
        <end position="230"/>
    </location>
</feature>
<sequence length="243" mass="27014">MLLRNRSRAVTKPGLMADHTSHRQNYCATSAPIPSLFGSPKFRELSTKCVCASGFEAFTLRTPTSILDSRALNQLSLSPIGFSHQPIPISSKGLALLTSLQIQQNSNVLFGTQLGVKIPTPPSSKEGQSVMCWSEMENCEEYTCVKSRGPNPTTTHIFHNCIILIHTTPHHNTYSSSDSASTTTTYFLTFCYTCKIHLDHTKDIFIYRGEKAFCSEECRYREMVLDGEEESSEFDSNGHASSL</sequence>
<evidence type="ECO:0000259" key="5">
    <source>
        <dbReference type="PROSITE" id="PS51795"/>
    </source>
</evidence>
<proteinExistence type="inferred from homology"/>
<keyword evidence="3" id="KW-0863">Zinc-finger</keyword>
<dbReference type="OrthoDB" id="1902692at2759"/>
<keyword evidence="7" id="KW-1185">Reference proteome</keyword>
<organism evidence="6 7">
    <name type="scientific">Senna tora</name>
    <dbReference type="NCBI Taxonomy" id="362788"/>
    <lineage>
        <taxon>Eukaryota</taxon>
        <taxon>Viridiplantae</taxon>
        <taxon>Streptophyta</taxon>
        <taxon>Embryophyta</taxon>
        <taxon>Tracheophyta</taxon>
        <taxon>Spermatophyta</taxon>
        <taxon>Magnoliopsida</taxon>
        <taxon>eudicotyledons</taxon>
        <taxon>Gunneridae</taxon>
        <taxon>Pentapetalae</taxon>
        <taxon>rosids</taxon>
        <taxon>fabids</taxon>
        <taxon>Fabales</taxon>
        <taxon>Fabaceae</taxon>
        <taxon>Caesalpinioideae</taxon>
        <taxon>Cassia clade</taxon>
        <taxon>Senna</taxon>
    </lineage>
</organism>
<comment type="similarity">
    <text evidence="1">Belongs to the FLZ family.</text>
</comment>
<dbReference type="GO" id="GO:0008270">
    <property type="term" value="F:zinc ion binding"/>
    <property type="evidence" value="ECO:0007669"/>
    <property type="project" value="UniProtKB-KW"/>
</dbReference>
<dbReference type="PROSITE" id="PS51795">
    <property type="entry name" value="ZF_FLZ"/>
    <property type="match status" value="1"/>
</dbReference>
<evidence type="ECO:0000256" key="4">
    <source>
        <dbReference type="PROSITE-ProRule" id="PRU01131"/>
    </source>
</evidence>
<comment type="caution">
    <text evidence="6">The sequence shown here is derived from an EMBL/GenBank/DDBJ whole genome shotgun (WGS) entry which is preliminary data.</text>
</comment>
<dbReference type="PANTHER" id="PTHR46443">
    <property type="entry name" value="FCS-LIKE ZINC FINGER 8"/>
    <property type="match status" value="1"/>
</dbReference>
<keyword evidence="2" id="KW-0479">Metal-binding</keyword>
<dbReference type="Proteomes" id="UP000634136">
    <property type="component" value="Unassembled WGS sequence"/>
</dbReference>
<dbReference type="AlphaFoldDB" id="A0A834W0J3"/>
<evidence type="ECO:0000256" key="3">
    <source>
        <dbReference type="ARBA" id="ARBA00022771"/>
    </source>
</evidence>
<evidence type="ECO:0000313" key="6">
    <source>
        <dbReference type="EMBL" id="KAF7804742.1"/>
    </source>
</evidence>
<dbReference type="InterPro" id="IPR044593">
    <property type="entry name" value="FLZ8/MARD1"/>
</dbReference>